<dbReference type="RefSeq" id="WP_344860175.1">
    <property type="nucleotide sequence ID" value="NZ_BAAAUT010000023.1"/>
</dbReference>
<organism evidence="1 2">
    <name type="scientific">Planomonospora alba</name>
    <dbReference type="NCBI Taxonomy" id="161354"/>
    <lineage>
        <taxon>Bacteria</taxon>
        <taxon>Bacillati</taxon>
        <taxon>Actinomycetota</taxon>
        <taxon>Actinomycetes</taxon>
        <taxon>Streptosporangiales</taxon>
        <taxon>Streptosporangiaceae</taxon>
        <taxon>Planomonospora</taxon>
    </lineage>
</organism>
<accession>A0ABP6N727</accession>
<dbReference type="Proteomes" id="UP001500320">
    <property type="component" value="Unassembled WGS sequence"/>
</dbReference>
<protein>
    <submittedName>
        <fullName evidence="1">Uncharacterized protein</fullName>
    </submittedName>
</protein>
<evidence type="ECO:0000313" key="2">
    <source>
        <dbReference type="Proteomes" id="UP001500320"/>
    </source>
</evidence>
<sequence length="48" mass="5258">MYGFNLQGYRHAAMPTGSGNRHEFGGFSGAAFRLVPPLEAGRDADWPF</sequence>
<gene>
    <name evidence="1" type="ORF">GCM10010466_31950</name>
</gene>
<keyword evidence="2" id="KW-1185">Reference proteome</keyword>
<dbReference type="EMBL" id="BAAAUT010000023">
    <property type="protein sequence ID" value="GAA3138607.1"/>
    <property type="molecule type" value="Genomic_DNA"/>
</dbReference>
<proteinExistence type="predicted"/>
<evidence type="ECO:0000313" key="1">
    <source>
        <dbReference type="EMBL" id="GAA3138607.1"/>
    </source>
</evidence>
<name>A0ABP6N727_9ACTN</name>
<reference evidence="2" key="1">
    <citation type="journal article" date="2019" name="Int. J. Syst. Evol. Microbiol.">
        <title>The Global Catalogue of Microorganisms (GCM) 10K type strain sequencing project: providing services to taxonomists for standard genome sequencing and annotation.</title>
        <authorList>
            <consortium name="The Broad Institute Genomics Platform"/>
            <consortium name="The Broad Institute Genome Sequencing Center for Infectious Disease"/>
            <person name="Wu L."/>
            <person name="Ma J."/>
        </authorList>
    </citation>
    <scope>NUCLEOTIDE SEQUENCE [LARGE SCALE GENOMIC DNA]</scope>
    <source>
        <strain evidence="2">JCM 9373</strain>
    </source>
</reference>
<comment type="caution">
    <text evidence="1">The sequence shown here is derived from an EMBL/GenBank/DDBJ whole genome shotgun (WGS) entry which is preliminary data.</text>
</comment>